<evidence type="ECO:0000313" key="3">
    <source>
        <dbReference type="Proteomes" id="UP000306912"/>
    </source>
</evidence>
<sequence length="171" mass="19362">MRTYFLTSPRLNFSFWQKSDWESALKLWADPQVTHYISNGGMNTAAIQQRLQAEISNQQQFQVQYWPLFSRTNNNFVGCCGLRPYGNKPDCYELGFHLLPQFWGQGLAQEAALAVIDYAFTNLNAIALYAGHHPDNASSAKLLNKLGFTAIGSELYPPTGLQHPLYILDKK</sequence>
<dbReference type="InterPro" id="IPR051531">
    <property type="entry name" value="N-acetyltransferase"/>
</dbReference>
<dbReference type="PANTHER" id="PTHR43792">
    <property type="entry name" value="GNAT FAMILY, PUTATIVE (AFU_ORTHOLOGUE AFUA_3G00765)-RELATED-RELATED"/>
    <property type="match status" value="1"/>
</dbReference>
<evidence type="ECO:0000259" key="1">
    <source>
        <dbReference type="PROSITE" id="PS51186"/>
    </source>
</evidence>
<gene>
    <name evidence="2" type="ORF">FEZ08_10405</name>
</gene>
<comment type="caution">
    <text evidence="2">The sequence shown here is derived from an EMBL/GenBank/DDBJ whole genome shotgun (WGS) entry which is preliminary data.</text>
</comment>
<dbReference type="PROSITE" id="PS51186">
    <property type="entry name" value="GNAT"/>
    <property type="match status" value="1"/>
</dbReference>
<dbReference type="CDD" id="cd04301">
    <property type="entry name" value="NAT_SF"/>
    <property type="match status" value="1"/>
</dbReference>
<name>A0A5R8Q895_9FIRM</name>
<dbReference type="InterPro" id="IPR000182">
    <property type="entry name" value="GNAT_dom"/>
</dbReference>
<dbReference type="AlphaFoldDB" id="A0A5R8Q895"/>
<keyword evidence="2" id="KW-0808">Transferase</keyword>
<dbReference type="InParanoid" id="A0A5R8Q895"/>
<organism evidence="2 3">
    <name type="scientific">Culicoidibacter larvae</name>
    <dbReference type="NCBI Taxonomy" id="2579976"/>
    <lineage>
        <taxon>Bacteria</taxon>
        <taxon>Bacillati</taxon>
        <taxon>Bacillota</taxon>
        <taxon>Culicoidibacteria</taxon>
        <taxon>Culicoidibacterales</taxon>
        <taxon>Culicoidibacteraceae</taxon>
        <taxon>Culicoidibacter</taxon>
    </lineage>
</organism>
<dbReference type="Pfam" id="PF13302">
    <property type="entry name" value="Acetyltransf_3"/>
    <property type="match status" value="1"/>
</dbReference>
<proteinExistence type="predicted"/>
<reference evidence="2 3" key="1">
    <citation type="submission" date="2019-05" db="EMBL/GenBank/DDBJ databases">
        <title>Culicoidintestinum kansasii gen. nov., sp. nov. from the gastrointestinal tract of the biting midge, Culicoides sonorensis.</title>
        <authorList>
            <person name="Neupane S."/>
            <person name="Ghosh A."/>
            <person name="Gunther S."/>
            <person name="Martin K."/>
            <person name="Zurek L."/>
        </authorList>
    </citation>
    <scope>NUCLEOTIDE SEQUENCE [LARGE SCALE GENOMIC DNA]</scope>
    <source>
        <strain evidence="2 3">CS-1</strain>
    </source>
</reference>
<dbReference type="GO" id="GO:0016747">
    <property type="term" value="F:acyltransferase activity, transferring groups other than amino-acyl groups"/>
    <property type="evidence" value="ECO:0007669"/>
    <property type="project" value="InterPro"/>
</dbReference>
<protein>
    <submittedName>
        <fullName evidence="2">GNAT family N-acetyltransferase</fullName>
    </submittedName>
</protein>
<dbReference type="Proteomes" id="UP000306912">
    <property type="component" value="Unassembled WGS sequence"/>
</dbReference>
<dbReference type="SUPFAM" id="SSF55729">
    <property type="entry name" value="Acyl-CoA N-acyltransferases (Nat)"/>
    <property type="match status" value="1"/>
</dbReference>
<keyword evidence="3" id="KW-1185">Reference proteome</keyword>
<dbReference type="EMBL" id="VBWP01000010">
    <property type="protein sequence ID" value="TLG71810.1"/>
    <property type="molecule type" value="Genomic_DNA"/>
</dbReference>
<dbReference type="RefSeq" id="WP_138192107.1">
    <property type="nucleotide sequence ID" value="NZ_VBWP01000010.1"/>
</dbReference>
<dbReference type="InterPro" id="IPR016181">
    <property type="entry name" value="Acyl_CoA_acyltransferase"/>
</dbReference>
<evidence type="ECO:0000313" key="2">
    <source>
        <dbReference type="EMBL" id="TLG71810.1"/>
    </source>
</evidence>
<dbReference type="Gene3D" id="3.40.630.30">
    <property type="match status" value="1"/>
</dbReference>
<dbReference type="PANTHER" id="PTHR43792:SF16">
    <property type="entry name" value="N-ACETYLTRANSFERASE DOMAIN-CONTAINING PROTEIN"/>
    <property type="match status" value="1"/>
</dbReference>
<dbReference type="OrthoDB" id="9798081at2"/>
<accession>A0A5R8Q895</accession>
<feature type="domain" description="N-acetyltransferase" evidence="1">
    <location>
        <begin position="11"/>
        <end position="171"/>
    </location>
</feature>